<accession>A0ABY6IV63</accession>
<dbReference type="Proteomes" id="UP001162741">
    <property type="component" value="Chromosome"/>
</dbReference>
<keyword evidence="2" id="KW-1185">Reference proteome</keyword>
<dbReference type="EMBL" id="CP107006">
    <property type="protein sequence ID" value="UYQ91180.1"/>
    <property type="molecule type" value="Genomic_DNA"/>
</dbReference>
<evidence type="ECO:0000313" key="2">
    <source>
        <dbReference type="Proteomes" id="UP001162741"/>
    </source>
</evidence>
<evidence type="ECO:0000313" key="1">
    <source>
        <dbReference type="EMBL" id="UYQ91180.1"/>
    </source>
</evidence>
<gene>
    <name evidence="1" type="ORF">MKQ68_13880</name>
</gene>
<reference evidence="1" key="1">
    <citation type="submission" date="2022-10" db="EMBL/GenBank/DDBJ databases">
        <title>Chitinophaga sp. nov., isolated from soil.</title>
        <authorList>
            <person name="Jeon C.O."/>
        </authorList>
    </citation>
    <scope>NUCLEOTIDE SEQUENCE</scope>
    <source>
        <strain evidence="1">R8</strain>
    </source>
</reference>
<proteinExistence type="predicted"/>
<name>A0ABY6IV63_9BACT</name>
<dbReference type="RefSeq" id="WP_264279656.1">
    <property type="nucleotide sequence ID" value="NZ_CP107006.1"/>
</dbReference>
<organism evidence="1 2">
    <name type="scientific">Chitinophaga horti</name>
    <dbReference type="NCBI Taxonomy" id="2920382"/>
    <lineage>
        <taxon>Bacteria</taxon>
        <taxon>Pseudomonadati</taxon>
        <taxon>Bacteroidota</taxon>
        <taxon>Chitinophagia</taxon>
        <taxon>Chitinophagales</taxon>
        <taxon>Chitinophagaceae</taxon>
        <taxon>Chitinophaga</taxon>
    </lineage>
</organism>
<protein>
    <submittedName>
        <fullName evidence="1">Uncharacterized protein</fullName>
    </submittedName>
</protein>
<sequence>MTLNELNNILLNGHNLSDFISLLREHRGSVVLLGNVLQGEQEELDERLIIRNNEFYINTWEFDYQPEGIATVSLSGVFDLELADFFGLYPEYEKKYVPNEDCYFLYFRNSGEQPGDYCMTVAGKELDAGEDVEITYLRLKFSGKGEV</sequence>